<evidence type="ECO:0000313" key="6">
    <source>
        <dbReference type="Proteomes" id="UP000243250"/>
    </source>
</evidence>
<reference evidence="6" key="1">
    <citation type="submission" date="2016-10" db="EMBL/GenBank/DDBJ databases">
        <authorList>
            <person name="Varghese N."/>
            <person name="Submissions S."/>
        </authorList>
    </citation>
    <scope>NUCLEOTIDE SEQUENCE [LARGE SCALE GENOMIC DNA]</scope>
    <source>
        <strain evidence="6">CGMCC 1.8711</strain>
    </source>
</reference>
<dbReference type="RefSeq" id="WP_089877463.1">
    <property type="nucleotide sequence ID" value="NZ_FOYS01000002.1"/>
</dbReference>
<dbReference type="PANTHER" id="PTHR43630">
    <property type="entry name" value="POLY-BETA-1,6-N-ACETYL-D-GLUCOSAMINE SYNTHASE"/>
    <property type="match status" value="1"/>
</dbReference>
<evidence type="ECO:0000259" key="4">
    <source>
        <dbReference type="Pfam" id="PF00535"/>
    </source>
</evidence>
<dbReference type="GO" id="GO:0016757">
    <property type="term" value="F:glycosyltransferase activity"/>
    <property type="evidence" value="ECO:0007669"/>
    <property type="project" value="UniProtKB-KW"/>
</dbReference>
<dbReference type="EMBL" id="FOYS01000002">
    <property type="protein sequence ID" value="SFR41373.1"/>
    <property type="molecule type" value="Genomic_DNA"/>
</dbReference>
<evidence type="ECO:0000256" key="2">
    <source>
        <dbReference type="ARBA" id="ARBA00022679"/>
    </source>
</evidence>
<protein>
    <submittedName>
        <fullName evidence="5">Glycosyltransferase, catalytic subunit of cellulose synthase and poly-beta-1,6-N-acetylglucosamine synthase</fullName>
    </submittedName>
</protein>
<evidence type="ECO:0000256" key="1">
    <source>
        <dbReference type="ARBA" id="ARBA00022676"/>
    </source>
</evidence>
<accession>A0A1I6GGL9</accession>
<proteinExistence type="predicted"/>
<feature type="transmembrane region" description="Helical" evidence="3">
    <location>
        <begin position="313"/>
        <end position="339"/>
    </location>
</feature>
<keyword evidence="3" id="KW-1133">Transmembrane helix</keyword>
<dbReference type="Pfam" id="PF00535">
    <property type="entry name" value="Glycos_transf_2"/>
    <property type="match status" value="1"/>
</dbReference>
<dbReference type="STRING" id="555875.SAMN04488124_1018"/>
<dbReference type="Gene3D" id="3.90.550.10">
    <property type="entry name" value="Spore Coat Polysaccharide Biosynthesis Protein SpsA, Chain A"/>
    <property type="match status" value="1"/>
</dbReference>
<dbReference type="InterPro" id="IPR001173">
    <property type="entry name" value="Glyco_trans_2-like"/>
</dbReference>
<evidence type="ECO:0000313" key="5">
    <source>
        <dbReference type="EMBL" id="SFR41373.1"/>
    </source>
</evidence>
<gene>
    <name evidence="5" type="ORF">SAMN04488124_1018</name>
</gene>
<dbReference type="SUPFAM" id="SSF53448">
    <property type="entry name" value="Nucleotide-diphospho-sugar transferases"/>
    <property type="match status" value="1"/>
</dbReference>
<keyword evidence="3" id="KW-0812">Transmembrane</keyword>
<dbReference type="Proteomes" id="UP000243250">
    <property type="component" value="Unassembled WGS sequence"/>
</dbReference>
<keyword evidence="3" id="KW-0472">Membrane</keyword>
<sequence>MRRNAVALGSTALAVCLSAIALFPYLLYLALFALLRPEGSPAEKGEWEPTVSVVVPTYNEAEIIETKLRDVLALDYPMEKVELVLADASDDGTPAVVRSFFEGRDAPSLTILHDDERRGVAPALNDAIRAASGEVVFRTDADSKLDPSVLRVAAANLADDAVGAVTGRQTDVIGDSDVEQDYRDMLSLVQRVESRLDSTFIFHGPCFAFRRDLFSPIAEDSLADDTEIALRIRRAGKRVVMDPTMQFAESGVSEFTKRRTRKDRRAMGLLQLLHRHADARFDSSLGLYGLVVLPANYLLMVVGPWLLLAAATLFTAGVFVLGGPFGLCLIAAFLAFGALGQRDALGPLQPVYAVLDAQASLLVAALRLRGDADGTWEIDRESRAAFESER</sequence>
<keyword evidence="6" id="KW-1185">Reference proteome</keyword>
<dbReference type="AlphaFoldDB" id="A0A1I6GGL9"/>
<feature type="transmembrane region" description="Helical" evidence="3">
    <location>
        <begin position="285"/>
        <end position="307"/>
    </location>
</feature>
<feature type="domain" description="Glycosyltransferase 2-like" evidence="4">
    <location>
        <begin position="52"/>
        <end position="214"/>
    </location>
</feature>
<dbReference type="OrthoDB" id="43988at2157"/>
<keyword evidence="1" id="KW-0328">Glycosyltransferase</keyword>
<feature type="transmembrane region" description="Helical" evidence="3">
    <location>
        <begin position="12"/>
        <end position="35"/>
    </location>
</feature>
<dbReference type="InterPro" id="IPR029044">
    <property type="entry name" value="Nucleotide-diphossugar_trans"/>
</dbReference>
<evidence type="ECO:0000256" key="3">
    <source>
        <dbReference type="SAM" id="Phobius"/>
    </source>
</evidence>
<name>A0A1I6GGL9_9EURY</name>
<dbReference type="PANTHER" id="PTHR43630:SF1">
    <property type="entry name" value="POLY-BETA-1,6-N-ACETYL-D-GLUCOSAMINE SYNTHASE"/>
    <property type="match status" value="1"/>
</dbReference>
<keyword evidence="2 5" id="KW-0808">Transferase</keyword>
<organism evidence="5 6">
    <name type="scientific">Halogeometricum limi</name>
    <dbReference type="NCBI Taxonomy" id="555875"/>
    <lineage>
        <taxon>Archaea</taxon>
        <taxon>Methanobacteriati</taxon>
        <taxon>Methanobacteriota</taxon>
        <taxon>Stenosarchaea group</taxon>
        <taxon>Halobacteria</taxon>
        <taxon>Halobacteriales</taxon>
        <taxon>Haloferacaceae</taxon>
        <taxon>Halogeometricum</taxon>
    </lineage>
</organism>